<feature type="domain" description="DUF6532" evidence="2">
    <location>
        <begin position="119"/>
        <end position="244"/>
    </location>
</feature>
<proteinExistence type="predicted"/>
<feature type="compositionally biased region" description="Acidic residues" evidence="1">
    <location>
        <begin position="69"/>
        <end position="80"/>
    </location>
</feature>
<dbReference type="Pfam" id="PF20149">
    <property type="entry name" value="DUF6532"/>
    <property type="match status" value="1"/>
</dbReference>
<gene>
    <name evidence="3" type="ORF">EDD18DRAFT_1342963</name>
</gene>
<feature type="compositionally biased region" description="Basic residues" evidence="1">
    <location>
        <begin position="49"/>
        <end position="60"/>
    </location>
</feature>
<comment type="caution">
    <text evidence="3">The sequence shown here is derived from an EMBL/GenBank/DDBJ whole genome shotgun (WGS) entry which is preliminary data.</text>
</comment>
<feature type="region of interest" description="Disordered" evidence="1">
    <location>
        <begin position="1"/>
        <end position="92"/>
    </location>
</feature>
<protein>
    <recommendedName>
        <fullName evidence="2">DUF6532 domain-containing protein</fullName>
    </recommendedName>
</protein>
<keyword evidence="4" id="KW-1185">Reference proteome</keyword>
<dbReference type="InterPro" id="IPR045341">
    <property type="entry name" value="DUF6532"/>
</dbReference>
<dbReference type="AlphaFoldDB" id="A0AA39QRU3"/>
<dbReference type="EMBL" id="JAUEPU010000001">
    <property type="protein sequence ID" value="KAK0506573.1"/>
    <property type="molecule type" value="Genomic_DNA"/>
</dbReference>
<feature type="compositionally biased region" description="Polar residues" evidence="1">
    <location>
        <begin position="1"/>
        <end position="40"/>
    </location>
</feature>
<evidence type="ECO:0000313" key="4">
    <source>
        <dbReference type="Proteomes" id="UP001175228"/>
    </source>
</evidence>
<evidence type="ECO:0000313" key="3">
    <source>
        <dbReference type="EMBL" id="KAK0506573.1"/>
    </source>
</evidence>
<organism evidence="3 4">
    <name type="scientific">Armillaria luteobubalina</name>
    <dbReference type="NCBI Taxonomy" id="153913"/>
    <lineage>
        <taxon>Eukaryota</taxon>
        <taxon>Fungi</taxon>
        <taxon>Dikarya</taxon>
        <taxon>Basidiomycota</taxon>
        <taxon>Agaricomycotina</taxon>
        <taxon>Agaricomycetes</taxon>
        <taxon>Agaricomycetidae</taxon>
        <taxon>Agaricales</taxon>
        <taxon>Marasmiineae</taxon>
        <taxon>Physalacriaceae</taxon>
        <taxon>Armillaria</taxon>
    </lineage>
</organism>
<sequence length="255" mass="28554">MLPSQQAVDPEFSSNGSDLESGGKDNTVSSISSKAGNITSGLVHIPLPTRKRHKLTKTHTQHLESSSVNEEDSANEDDDSVGDRNKENLKPTVTHQNLKKCLRTIKDIPDTLQQDVLKRAYNKYKHMLMLVNGFPVDNAEHQEVTDMTVDAWDATLAGLVDEVTQDSIDDPLSAELNLIQDRGSQFHGQLKDIVRPLLVDIYGFQDIKKLRNPNKERIEVAKAANRDLVNALKSPDDPMRFIYEVRSFAESYSQS</sequence>
<name>A0AA39QRU3_9AGAR</name>
<evidence type="ECO:0000256" key="1">
    <source>
        <dbReference type="SAM" id="MobiDB-lite"/>
    </source>
</evidence>
<reference evidence="3" key="1">
    <citation type="submission" date="2023-06" db="EMBL/GenBank/DDBJ databases">
        <authorList>
            <consortium name="Lawrence Berkeley National Laboratory"/>
            <person name="Ahrendt S."/>
            <person name="Sahu N."/>
            <person name="Indic B."/>
            <person name="Wong-Bajracharya J."/>
            <person name="Merenyi Z."/>
            <person name="Ke H.-M."/>
            <person name="Monk M."/>
            <person name="Kocsube S."/>
            <person name="Drula E."/>
            <person name="Lipzen A."/>
            <person name="Balint B."/>
            <person name="Henrissat B."/>
            <person name="Andreopoulos B."/>
            <person name="Martin F.M."/>
            <person name="Harder C.B."/>
            <person name="Rigling D."/>
            <person name="Ford K.L."/>
            <person name="Foster G.D."/>
            <person name="Pangilinan J."/>
            <person name="Papanicolaou A."/>
            <person name="Barry K."/>
            <person name="LaButti K."/>
            <person name="Viragh M."/>
            <person name="Koriabine M."/>
            <person name="Yan M."/>
            <person name="Riley R."/>
            <person name="Champramary S."/>
            <person name="Plett K.L."/>
            <person name="Tsai I.J."/>
            <person name="Slot J."/>
            <person name="Sipos G."/>
            <person name="Plett J."/>
            <person name="Nagy L.G."/>
            <person name="Grigoriev I.V."/>
        </authorList>
    </citation>
    <scope>NUCLEOTIDE SEQUENCE</scope>
    <source>
        <strain evidence="3">HWK02</strain>
    </source>
</reference>
<evidence type="ECO:0000259" key="2">
    <source>
        <dbReference type="Pfam" id="PF20149"/>
    </source>
</evidence>
<dbReference type="Proteomes" id="UP001175228">
    <property type="component" value="Unassembled WGS sequence"/>
</dbReference>
<accession>A0AA39QRU3</accession>